<feature type="transmembrane region" description="Helical" evidence="8">
    <location>
        <begin position="29"/>
        <end position="46"/>
    </location>
</feature>
<comment type="subcellular location">
    <subcellularLocation>
        <location evidence="1">Cell membrane</location>
        <topology evidence="1">Multi-pass membrane protein</topology>
    </subcellularLocation>
</comment>
<dbReference type="Proteomes" id="UP001519342">
    <property type="component" value="Unassembled WGS sequence"/>
</dbReference>
<protein>
    <submittedName>
        <fullName evidence="10">Uncharacterized membrane protein YjjB (DUF3815 family)</fullName>
    </submittedName>
</protein>
<comment type="caution">
    <text evidence="10">The sequence shown here is derived from an EMBL/GenBank/DDBJ whole genome shotgun (WGS) entry which is preliminary data.</text>
</comment>
<dbReference type="RefSeq" id="WP_209511537.1">
    <property type="nucleotide sequence ID" value="NZ_JAGGKS010000004.1"/>
</dbReference>
<dbReference type="EMBL" id="JAGGKS010000004">
    <property type="protein sequence ID" value="MBP1925795.1"/>
    <property type="molecule type" value="Genomic_DNA"/>
</dbReference>
<sequence>MIKELLLNMIYCFVATCFFALIMNSPKKVIPISSFIAAIGYMIYYLCVNINQIMIGFFLGTLVIAISGEICARLFKMPATIFIFPAVVPIVPGLGLYQTMLSFVQDDLSSALEIGVGTILNIGAMAIAMALMSLVASKLPIKYKR</sequence>
<evidence type="ECO:0000256" key="4">
    <source>
        <dbReference type="ARBA" id="ARBA00022692"/>
    </source>
</evidence>
<keyword evidence="2" id="KW-1003">Cell membrane</keyword>
<keyword evidence="4 8" id="KW-0812">Transmembrane</keyword>
<organism evidence="10 11">
    <name type="scientific">Sedimentibacter acidaminivorans</name>
    <dbReference type="NCBI Taxonomy" id="913099"/>
    <lineage>
        <taxon>Bacteria</taxon>
        <taxon>Bacillati</taxon>
        <taxon>Bacillota</taxon>
        <taxon>Tissierellia</taxon>
        <taxon>Sedimentibacter</taxon>
    </lineage>
</organism>
<feature type="transmembrane region" description="Helical" evidence="8">
    <location>
        <begin position="6"/>
        <end position="22"/>
    </location>
</feature>
<evidence type="ECO:0000256" key="6">
    <source>
        <dbReference type="ARBA" id="ARBA00023136"/>
    </source>
</evidence>
<reference evidence="10 11" key="1">
    <citation type="submission" date="2021-03" db="EMBL/GenBank/DDBJ databases">
        <title>Genomic Encyclopedia of Type Strains, Phase IV (KMG-IV): sequencing the most valuable type-strain genomes for metagenomic binning, comparative biology and taxonomic classification.</title>
        <authorList>
            <person name="Goeker M."/>
        </authorList>
    </citation>
    <scope>NUCLEOTIDE SEQUENCE [LARGE SCALE GENOMIC DNA]</scope>
    <source>
        <strain evidence="10 11">DSM 24004</strain>
    </source>
</reference>
<evidence type="ECO:0000259" key="9">
    <source>
        <dbReference type="Pfam" id="PF12821"/>
    </source>
</evidence>
<evidence type="ECO:0000256" key="8">
    <source>
        <dbReference type="SAM" id="Phobius"/>
    </source>
</evidence>
<keyword evidence="3" id="KW-0997">Cell inner membrane</keyword>
<keyword evidence="6 8" id="KW-0472">Membrane</keyword>
<dbReference type="Pfam" id="PF12821">
    <property type="entry name" value="ThrE_2"/>
    <property type="match status" value="1"/>
</dbReference>
<dbReference type="InterPro" id="IPR050539">
    <property type="entry name" value="ThrE_Dicarb/AminoAcid_Exp"/>
</dbReference>
<dbReference type="PANTHER" id="PTHR34390">
    <property type="entry name" value="UPF0442 PROTEIN YJJB-RELATED"/>
    <property type="match status" value="1"/>
</dbReference>
<feature type="domain" description="Threonine/Serine exporter ThrE" evidence="9">
    <location>
        <begin position="8"/>
        <end position="135"/>
    </location>
</feature>
<keyword evidence="5 8" id="KW-1133">Transmembrane helix</keyword>
<comment type="similarity">
    <text evidence="7">Belongs to the ThrE exporter (TC 2.A.79) family.</text>
</comment>
<keyword evidence="11" id="KW-1185">Reference proteome</keyword>
<feature type="transmembrane region" description="Helical" evidence="8">
    <location>
        <begin position="118"/>
        <end position="136"/>
    </location>
</feature>
<evidence type="ECO:0000256" key="5">
    <source>
        <dbReference type="ARBA" id="ARBA00022989"/>
    </source>
</evidence>
<evidence type="ECO:0000256" key="2">
    <source>
        <dbReference type="ARBA" id="ARBA00022475"/>
    </source>
</evidence>
<feature type="transmembrane region" description="Helical" evidence="8">
    <location>
        <begin position="79"/>
        <end position="98"/>
    </location>
</feature>
<feature type="transmembrane region" description="Helical" evidence="8">
    <location>
        <begin position="52"/>
        <end position="72"/>
    </location>
</feature>
<evidence type="ECO:0000256" key="7">
    <source>
        <dbReference type="ARBA" id="ARBA00034125"/>
    </source>
</evidence>
<name>A0ABS4GDM2_9FIRM</name>
<evidence type="ECO:0000313" key="11">
    <source>
        <dbReference type="Proteomes" id="UP001519342"/>
    </source>
</evidence>
<gene>
    <name evidence="10" type="ORF">J2Z76_001656</name>
</gene>
<dbReference type="PANTHER" id="PTHR34390:SF1">
    <property type="entry name" value="SUCCINATE TRANSPORTER SUBUNIT YJJB-RELATED"/>
    <property type="match status" value="1"/>
</dbReference>
<evidence type="ECO:0000256" key="1">
    <source>
        <dbReference type="ARBA" id="ARBA00004651"/>
    </source>
</evidence>
<evidence type="ECO:0000313" key="10">
    <source>
        <dbReference type="EMBL" id="MBP1925795.1"/>
    </source>
</evidence>
<proteinExistence type="inferred from homology"/>
<accession>A0ABS4GDM2</accession>
<evidence type="ECO:0000256" key="3">
    <source>
        <dbReference type="ARBA" id="ARBA00022519"/>
    </source>
</evidence>
<dbReference type="InterPro" id="IPR024528">
    <property type="entry name" value="ThrE_2"/>
</dbReference>